<evidence type="ECO:0000313" key="1">
    <source>
        <dbReference type="EMBL" id="GAE86132.1"/>
    </source>
</evidence>
<protein>
    <submittedName>
        <fullName evidence="1">Uncharacterized protein</fullName>
    </submittedName>
</protein>
<dbReference type="EMBL" id="BAIV01000037">
    <property type="protein sequence ID" value="GAE86132.1"/>
    <property type="molecule type" value="Genomic_DNA"/>
</dbReference>
<accession>W4UZ79</accession>
<sequence>MREKKSNKKPDKKLRYPIWVLTSRRKASGSAIYGYELVTPPVVTVIVPKLNILPKTLCRICKPSHFANIKSTAQRLIMPVLSTTRLLVTA</sequence>
<keyword evidence="2" id="KW-1185">Reference proteome</keyword>
<organism evidence="1 2">
    <name type="scientific">Bacteroides reticulotermitis JCM 10512</name>
    <dbReference type="NCBI Taxonomy" id="1445607"/>
    <lineage>
        <taxon>Bacteria</taxon>
        <taxon>Pseudomonadati</taxon>
        <taxon>Bacteroidota</taxon>
        <taxon>Bacteroidia</taxon>
        <taxon>Bacteroidales</taxon>
        <taxon>Bacteroidaceae</taxon>
        <taxon>Bacteroides</taxon>
    </lineage>
</organism>
<proteinExistence type="predicted"/>
<name>W4UZ79_9BACE</name>
<dbReference type="AlphaFoldDB" id="W4UZ79"/>
<gene>
    <name evidence="1" type="ORF">JCM10512_4622</name>
</gene>
<dbReference type="STRING" id="1445607.JCM10512_4622"/>
<evidence type="ECO:0000313" key="2">
    <source>
        <dbReference type="Proteomes" id="UP000019131"/>
    </source>
</evidence>
<comment type="caution">
    <text evidence="1">The sequence shown here is derived from an EMBL/GenBank/DDBJ whole genome shotgun (WGS) entry which is preliminary data.</text>
</comment>
<dbReference type="Proteomes" id="UP000019131">
    <property type="component" value="Unassembled WGS sequence"/>
</dbReference>
<reference evidence="1 2" key="1">
    <citation type="journal article" date="2014" name="Genome Announc.">
        <title>Draft Genome Sequence of Bacteroides reticulotermitis Strain JCM 10512T, Isolated from the Gut of a Termite.</title>
        <authorList>
            <person name="Yuki M."/>
            <person name="Oshima K."/>
            <person name="Suda W."/>
            <person name="Sakamoto M."/>
            <person name="Iida T."/>
            <person name="Hattori M."/>
            <person name="Ohkuma M."/>
        </authorList>
    </citation>
    <scope>NUCLEOTIDE SEQUENCE [LARGE SCALE GENOMIC DNA]</scope>
    <source>
        <strain evidence="1 2">JCM 10512</strain>
    </source>
</reference>